<sequence>MFQARFGVLPLFRTVFLTAALLGVSAGLSACNTIRGAGQDVSSVGHDVSRGARVTQNAITRATSASPN</sequence>
<accession>A0A7Y7M3Q9</accession>
<evidence type="ECO:0000256" key="5">
    <source>
        <dbReference type="ARBA" id="ARBA00023139"/>
    </source>
</evidence>
<comment type="similarity">
    <text evidence="1">Belongs to the EcnA/EcnB lipoprotein family.</text>
</comment>
<evidence type="ECO:0000256" key="3">
    <source>
        <dbReference type="ARBA" id="ARBA00022729"/>
    </source>
</evidence>
<evidence type="ECO:0000313" key="10">
    <source>
        <dbReference type="Proteomes" id="UP000534870"/>
    </source>
</evidence>
<dbReference type="RefSeq" id="WP_176638751.1">
    <property type="nucleotide sequence ID" value="NZ_CP152276.1"/>
</dbReference>
<keyword evidence="11" id="KW-1185">Reference proteome</keyword>
<evidence type="ECO:0000313" key="8">
    <source>
        <dbReference type="EMBL" id="NVN09955.1"/>
    </source>
</evidence>
<keyword evidence="4" id="KW-0472">Membrane</keyword>
<dbReference type="Proteomes" id="UP001449795">
    <property type="component" value="Chromosome"/>
</dbReference>
<dbReference type="Pfam" id="PF08085">
    <property type="entry name" value="Entericidin"/>
    <property type="match status" value="1"/>
</dbReference>
<dbReference type="GO" id="GO:0016020">
    <property type="term" value="C:membrane"/>
    <property type="evidence" value="ECO:0007669"/>
    <property type="project" value="InterPro"/>
</dbReference>
<proteinExistence type="inferred from homology"/>
<dbReference type="PROSITE" id="PS51257">
    <property type="entry name" value="PROKAR_LIPOPROTEIN"/>
    <property type="match status" value="1"/>
</dbReference>
<evidence type="ECO:0000313" key="9">
    <source>
        <dbReference type="EMBL" id="XAE41237.1"/>
    </source>
</evidence>
<dbReference type="EMBL" id="JABXXP010000010">
    <property type="protein sequence ID" value="NVN09955.1"/>
    <property type="molecule type" value="Genomic_DNA"/>
</dbReference>
<name>A0A7Y7M3Q9_9PROT</name>
<evidence type="ECO:0000256" key="2">
    <source>
        <dbReference type="ARBA" id="ARBA00022475"/>
    </source>
</evidence>
<reference evidence="8 10" key="1">
    <citation type="submission" date="2020-06" db="EMBL/GenBank/DDBJ databases">
        <title>Description of novel acetic acid bacteria.</title>
        <authorList>
            <person name="Sombolestani A."/>
        </authorList>
    </citation>
    <scope>NUCLEOTIDE SEQUENCE [LARGE SCALE GENOMIC DNA]</scope>
    <source>
        <strain evidence="8 10">LMG 31431</strain>
    </source>
</reference>
<gene>
    <name evidence="9" type="ORF">AAC691_13055</name>
    <name evidence="8" type="ORF">HUK84_02120</name>
</gene>
<feature type="chain" id="PRO_5031520121" evidence="7">
    <location>
        <begin position="31"/>
        <end position="68"/>
    </location>
</feature>
<dbReference type="Proteomes" id="UP000534870">
    <property type="component" value="Unassembled WGS sequence"/>
</dbReference>
<evidence type="ECO:0000256" key="6">
    <source>
        <dbReference type="ARBA" id="ARBA00023288"/>
    </source>
</evidence>
<evidence type="ECO:0000256" key="7">
    <source>
        <dbReference type="SAM" id="SignalP"/>
    </source>
</evidence>
<feature type="signal peptide" evidence="7">
    <location>
        <begin position="1"/>
        <end position="30"/>
    </location>
</feature>
<keyword evidence="2" id="KW-1003">Cell membrane</keyword>
<reference evidence="9 11" key="2">
    <citation type="submission" date="2024-04" db="EMBL/GenBank/DDBJ databases">
        <title>Complete genome sequence of Nguyenibacter vanlangesis HBCM-1154, a strain capable of nitrogen fixation, IAA production, and phosphorus solubilization isolated from sugarcane soil.</title>
        <authorList>
            <person name="MY HANH P."/>
        </authorList>
    </citation>
    <scope>NUCLEOTIDE SEQUENCE [LARGE SCALE GENOMIC DNA]</scope>
    <source>
        <strain evidence="9 11">HBCM 1154</strain>
    </source>
</reference>
<keyword evidence="5" id="KW-0564">Palmitate</keyword>
<organism evidence="8 10">
    <name type="scientific">Nguyenibacter vanlangensis</name>
    <dbReference type="NCBI Taxonomy" id="1216886"/>
    <lineage>
        <taxon>Bacteria</taxon>
        <taxon>Pseudomonadati</taxon>
        <taxon>Pseudomonadota</taxon>
        <taxon>Alphaproteobacteria</taxon>
        <taxon>Acetobacterales</taxon>
        <taxon>Acetobacteraceae</taxon>
        <taxon>Nguyenibacter</taxon>
    </lineage>
</organism>
<evidence type="ECO:0000256" key="4">
    <source>
        <dbReference type="ARBA" id="ARBA00023136"/>
    </source>
</evidence>
<dbReference type="AlphaFoldDB" id="A0A7Y7M3Q9"/>
<dbReference type="InterPro" id="IPR012556">
    <property type="entry name" value="Entericidin"/>
</dbReference>
<protein>
    <submittedName>
        <fullName evidence="8">Entericidin A/B family lipoprotein</fullName>
    </submittedName>
</protein>
<evidence type="ECO:0000313" key="11">
    <source>
        <dbReference type="Proteomes" id="UP001449795"/>
    </source>
</evidence>
<evidence type="ECO:0000256" key="1">
    <source>
        <dbReference type="ARBA" id="ARBA00010296"/>
    </source>
</evidence>
<keyword evidence="6 8" id="KW-0449">Lipoprotein</keyword>
<dbReference type="EMBL" id="CP152276">
    <property type="protein sequence ID" value="XAE41237.1"/>
    <property type="molecule type" value="Genomic_DNA"/>
</dbReference>
<dbReference type="GO" id="GO:0009636">
    <property type="term" value="P:response to toxic substance"/>
    <property type="evidence" value="ECO:0007669"/>
    <property type="project" value="InterPro"/>
</dbReference>
<keyword evidence="3 7" id="KW-0732">Signal</keyword>